<sequence length="44" mass="4840">MGGRQRTSLFMTSEEEERRLGRALTEATGSSQQQQGKQAKGGKK</sequence>
<accession>F0QUY3</accession>
<gene>
    <name evidence="2" type="ordered locus">VMUT_1764</name>
</gene>
<feature type="compositionally biased region" description="Low complexity" evidence="1">
    <location>
        <begin position="29"/>
        <end position="38"/>
    </location>
</feature>
<reference evidence="2 3" key="1">
    <citation type="journal article" date="2011" name="J. Bacteriol.">
        <title>Complete genome sequence of 'Vulcanisaeta moutnovskia' strain 768-28, a novel member of the hyperthermophilic crenarchaeal genus vulcanisaeta.</title>
        <authorList>
            <person name="Gumerov V.M."/>
            <person name="Mardanov A.V."/>
            <person name="Beletsky A.V."/>
            <person name="Prokofeva M.I."/>
            <person name="Bonch-Osmolovskaya E.A."/>
            <person name="Ravin N.V."/>
            <person name="Skryabin K.G."/>
        </authorList>
    </citation>
    <scope>NUCLEOTIDE SEQUENCE [LARGE SCALE GENOMIC DNA]</scope>
    <source>
        <strain evidence="2 3">768-28</strain>
    </source>
</reference>
<organism evidence="2 3">
    <name type="scientific">Vulcanisaeta moutnovskia (strain 768-28)</name>
    <dbReference type="NCBI Taxonomy" id="985053"/>
    <lineage>
        <taxon>Archaea</taxon>
        <taxon>Thermoproteota</taxon>
        <taxon>Thermoprotei</taxon>
        <taxon>Thermoproteales</taxon>
        <taxon>Thermoproteaceae</taxon>
        <taxon>Vulcanisaeta</taxon>
    </lineage>
</organism>
<dbReference type="GeneID" id="74507100"/>
<evidence type="ECO:0000313" key="2">
    <source>
        <dbReference type="EMBL" id="ADY01965.1"/>
    </source>
</evidence>
<name>F0QUY3_VULM7</name>
<dbReference type="KEGG" id="vmo:VMUT_1764"/>
<dbReference type="STRING" id="985053.VMUT_1764"/>
<dbReference type="EMBL" id="CP002529">
    <property type="protein sequence ID" value="ADY01965.1"/>
    <property type="molecule type" value="Genomic_DNA"/>
</dbReference>
<dbReference type="AlphaFoldDB" id="F0QUY3"/>
<evidence type="ECO:0000313" key="3">
    <source>
        <dbReference type="Proteomes" id="UP000007485"/>
    </source>
</evidence>
<dbReference type="eggNOG" id="arCOG11397">
    <property type="taxonomic scope" value="Archaea"/>
</dbReference>
<protein>
    <submittedName>
        <fullName evidence="2">Uncharacterized protein</fullName>
    </submittedName>
</protein>
<dbReference type="RefSeq" id="WP_013605127.1">
    <property type="nucleotide sequence ID" value="NC_015151.1"/>
</dbReference>
<feature type="compositionally biased region" description="Polar residues" evidence="1">
    <location>
        <begin position="1"/>
        <end position="11"/>
    </location>
</feature>
<dbReference type="HOGENOM" id="CLU_218214_0_0_2"/>
<dbReference type="Proteomes" id="UP000007485">
    <property type="component" value="Chromosome"/>
</dbReference>
<evidence type="ECO:0000256" key="1">
    <source>
        <dbReference type="SAM" id="MobiDB-lite"/>
    </source>
</evidence>
<feature type="region of interest" description="Disordered" evidence="1">
    <location>
        <begin position="1"/>
        <end position="44"/>
    </location>
</feature>
<keyword evidence="3" id="KW-1185">Reference proteome</keyword>
<proteinExistence type="predicted"/>